<name>A0A939MIN4_9MICO</name>
<dbReference type="Proteomes" id="UP000664382">
    <property type="component" value="Unassembled WGS sequence"/>
</dbReference>
<keyword evidence="4" id="KW-1185">Reference proteome</keyword>
<dbReference type="AlphaFoldDB" id="A0A939MIN4"/>
<evidence type="ECO:0000313" key="4">
    <source>
        <dbReference type="Proteomes" id="UP000664382"/>
    </source>
</evidence>
<feature type="chain" id="PRO_5037933795" description="Peptidase S55 domain-containing protein" evidence="1">
    <location>
        <begin position="23"/>
        <end position="605"/>
    </location>
</feature>
<feature type="domain" description="Peptidase S55" evidence="2">
    <location>
        <begin position="1"/>
        <end position="160"/>
    </location>
</feature>
<evidence type="ECO:0000256" key="1">
    <source>
        <dbReference type="SAM" id="SignalP"/>
    </source>
</evidence>
<evidence type="ECO:0000259" key="2">
    <source>
        <dbReference type="PROSITE" id="PS51494"/>
    </source>
</evidence>
<sequence length="605" mass="63140">MGASLVAALIATVLAAVPAAHAAPAAADVFCDVPGQELAISPVDELVEDEPVTALTTVKGTTPTTLSGEYIGKIDGALGFDAHGRPLDLLLVRLSGPEVDRAGIWAGASGSPVYDADGALLGAVAYGFSSQTHDVAGVTPAAYMKSIGELPGALPLSGAERQSVARAVGGDPGQTAKRLKPVQINFGASATQLDRVSSRLSKRFAGFQRVATDARSIDGGVDSGDDLPIVVGGNIAVSYAYGAVGQATVGTVTAVCGDQVFAYGHPNSYDSTLTASFHGATAAMIVPDGGSSYKQVGKIGKRVGTITQDRLAGIRGTLGAYADTVRVTTQSRVGTHRSTAVTHVSEKWLIGPAAYAQLGQDAMRLLDNFSVGSATVKWSIDYRRANGAAKTLSNANRYASFTSFAELLGMDVAEDVAALQSNPFETVTITGVRVSTEFSPEYRAARLTGVQVKQGGSWKAIKAGSTKKVVRGKSYAFRAVLSRAPHAQKQTSYVPFKVAVSKNGKRTSTIMLDALGETDFYDDDFYEVFAYEPSGGTFATLLAELDANVRNDQIAVTRVTASNRGRSKTTSRSLTAPTVVTDGSFSFKLEAPKKTAKKKTATAKR</sequence>
<evidence type="ECO:0000313" key="3">
    <source>
        <dbReference type="EMBL" id="MBO1900720.1"/>
    </source>
</evidence>
<feature type="signal peptide" evidence="1">
    <location>
        <begin position="1"/>
        <end position="22"/>
    </location>
</feature>
<dbReference type="InterPro" id="IPR008763">
    <property type="entry name" value="Peptidase_S55"/>
</dbReference>
<comment type="caution">
    <text evidence="3">The sequence shown here is derived from an EMBL/GenBank/DDBJ whole genome shotgun (WGS) entry which is preliminary data.</text>
</comment>
<gene>
    <name evidence="3" type="ORF">J4H92_02005</name>
</gene>
<reference evidence="3" key="1">
    <citation type="submission" date="2021-03" db="EMBL/GenBank/DDBJ databases">
        <title>Leucobacter chromiisoli sp. nov., isolated from chromium-containing soil of chemical plant.</title>
        <authorList>
            <person name="Xu Z."/>
        </authorList>
    </citation>
    <scope>NUCLEOTIDE SEQUENCE</scope>
    <source>
        <strain evidence="3">S27</strain>
    </source>
</reference>
<dbReference type="EMBL" id="JAGDYM010000003">
    <property type="protein sequence ID" value="MBO1900720.1"/>
    <property type="molecule type" value="Genomic_DNA"/>
</dbReference>
<accession>A0A939MIN4</accession>
<proteinExistence type="predicted"/>
<dbReference type="PROSITE" id="PS51494">
    <property type="entry name" value="SPOIVB"/>
    <property type="match status" value="1"/>
</dbReference>
<keyword evidence="1" id="KW-0732">Signal</keyword>
<organism evidence="3 4">
    <name type="scientific">Leucobacter weissii</name>
    <dbReference type="NCBI Taxonomy" id="1983706"/>
    <lineage>
        <taxon>Bacteria</taxon>
        <taxon>Bacillati</taxon>
        <taxon>Actinomycetota</taxon>
        <taxon>Actinomycetes</taxon>
        <taxon>Micrococcales</taxon>
        <taxon>Microbacteriaceae</taxon>
        <taxon>Leucobacter</taxon>
    </lineage>
</organism>
<protein>
    <recommendedName>
        <fullName evidence="2">Peptidase S55 domain-containing protein</fullName>
    </recommendedName>
</protein>